<evidence type="ECO:0000313" key="9">
    <source>
        <dbReference type="Proteomes" id="UP000002218"/>
    </source>
</evidence>
<feature type="transmembrane region" description="Helical" evidence="6">
    <location>
        <begin position="227"/>
        <end position="251"/>
    </location>
</feature>
<dbReference type="eggNOG" id="COG2814">
    <property type="taxonomic scope" value="Bacteria"/>
</dbReference>
<dbReference type="OrthoDB" id="66811at2"/>
<dbReference type="InParanoid" id="C8XAT2"/>
<keyword evidence="3 6" id="KW-1133">Transmembrane helix</keyword>
<feature type="transmembrane region" description="Helical" evidence="6">
    <location>
        <begin position="288"/>
        <end position="310"/>
    </location>
</feature>
<keyword evidence="9" id="KW-1185">Reference proteome</keyword>
<dbReference type="PANTHER" id="PTHR43683">
    <property type="entry name" value="MULTIDRUG EFFLUX PROTEIN YFMO"/>
    <property type="match status" value="1"/>
</dbReference>
<comment type="subcellular location">
    <subcellularLocation>
        <location evidence="1">Cell membrane</location>
        <topology evidence="1">Multi-pass membrane protein</topology>
    </subcellularLocation>
</comment>
<dbReference type="PROSITE" id="PS50850">
    <property type="entry name" value="MFS"/>
    <property type="match status" value="1"/>
</dbReference>
<organism evidence="8 9">
    <name type="scientific">Nakamurella multipartita (strain ATCC 700099 / DSM 44233 / CIP 104796 / JCM 9543 / NBRC 105858 / Y-104)</name>
    <name type="common">Microsphaera multipartita</name>
    <dbReference type="NCBI Taxonomy" id="479431"/>
    <lineage>
        <taxon>Bacteria</taxon>
        <taxon>Bacillati</taxon>
        <taxon>Actinomycetota</taxon>
        <taxon>Actinomycetes</taxon>
        <taxon>Nakamurellales</taxon>
        <taxon>Nakamurellaceae</taxon>
        <taxon>Nakamurella</taxon>
    </lineage>
</organism>
<feature type="domain" description="Major facilitator superfamily (MFS) profile" evidence="7">
    <location>
        <begin position="34"/>
        <end position="405"/>
    </location>
</feature>
<dbReference type="InterPro" id="IPR011701">
    <property type="entry name" value="MFS"/>
</dbReference>
<evidence type="ECO:0000256" key="4">
    <source>
        <dbReference type="ARBA" id="ARBA00023136"/>
    </source>
</evidence>
<dbReference type="RefSeq" id="WP_015748208.1">
    <property type="nucleotide sequence ID" value="NC_013235.1"/>
</dbReference>
<feature type="transmembrane region" description="Helical" evidence="6">
    <location>
        <begin position="349"/>
        <end position="369"/>
    </location>
</feature>
<dbReference type="InterPro" id="IPR001958">
    <property type="entry name" value="Tet-R_TetA/multi-R_MdtG-like"/>
</dbReference>
<dbReference type="InterPro" id="IPR020846">
    <property type="entry name" value="MFS_dom"/>
</dbReference>
<dbReference type="KEGG" id="nml:Namu_2998"/>
<feature type="compositionally biased region" description="Low complexity" evidence="5">
    <location>
        <begin position="7"/>
        <end position="18"/>
    </location>
</feature>
<accession>C8XAT2</accession>
<evidence type="ECO:0000256" key="5">
    <source>
        <dbReference type="SAM" id="MobiDB-lite"/>
    </source>
</evidence>
<evidence type="ECO:0000259" key="7">
    <source>
        <dbReference type="PROSITE" id="PS50850"/>
    </source>
</evidence>
<dbReference type="GO" id="GO:0022857">
    <property type="term" value="F:transmembrane transporter activity"/>
    <property type="evidence" value="ECO:0007669"/>
    <property type="project" value="InterPro"/>
</dbReference>
<dbReference type="EMBL" id="CP001737">
    <property type="protein sequence ID" value="ACV79335.1"/>
    <property type="molecule type" value="Genomic_DNA"/>
</dbReference>
<proteinExistence type="predicted"/>
<dbReference type="AlphaFoldDB" id="C8XAT2"/>
<feature type="transmembrane region" description="Helical" evidence="6">
    <location>
        <begin position="257"/>
        <end position="281"/>
    </location>
</feature>
<keyword evidence="4 6" id="KW-0472">Membrane</keyword>
<reference evidence="9" key="1">
    <citation type="submission" date="2009-09" db="EMBL/GenBank/DDBJ databases">
        <title>The complete genome of Nakamurella multipartita DSM 44233.</title>
        <authorList>
            <consortium name="US DOE Joint Genome Institute (JGI-PGF)"/>
            <person name="Lucas S."/>
            <person name="Copeland A."/>
            <person name="Lapidus A."/>
            <person name="Glavina del Rio T."/>
            <person name="Dalin E."/>
            <person name="Tice H."/>
            <person name="Bruce D."/>
            <person name="Goodwin L."/>
            <person name="Pitluck S."/>
            <person name="Kyrpides N."/>
            <person name="Mavromatis K."/>
            <person name="Ivanova N."/>
            <person name="Ovchinnikova G."/>
            <person name="Sims D."/>
            <person name="Meincke L."/>
            <person name="Brettin T."/>
            <person name="Detter J.C."/>
            <person name="Han C."/>
            <person name="Larimer F."/>
            <person name="Land M."/>
            <person name="Hauser L."/>
            <person name="Markowitz V."/>
            <person name="Cheng J.-F."/>
            <person name="Hugenholtz P."/>
            <person name="Woyke T."/>
            <person name="Wu D."/>
            <person name="Klenk H.-P."/>
            <person name="Eisen J.A."/>
        </authorList>
    </citation>
    <scope>NUCLEOTIDE SEQUENCE [LARGE SCALE GENOMIC DNA]</scope>
    <source>
        <strain evidence="9">ATCC 700099 / DSM 44233 / CIP 104796 / JCM 9543 / NBRC 105858 / Y-104</strain>
    </source>
</reference>
<protein>
    <submittedName>
        <fullName evidence="8">Major facilitator superfamily MFS_1</fullName>
    </submittedName>
</protein>
<dbReference type="STRING" id="479431.Namu_2998"/>
<dbReference type="Gene3D" id="1.20.1250.20">
    <property type="entry name" value="MFS general substrate transporter like domains"/>
    <property type="match status" value="1"/>
</dbReference>
<feature type="transmembrane region" description="Helical" evidence="6">
    <location>
        <begin position="131"/>
        <end position="151"/>
    </location>
</feature>
<dbReference type="Pfam" id="PF07690">
    <property type="entry name" value="MFS_1"/>
    <property type="match status" value="1"/>
</dbReference>
<sequence>MDYPSGAGTVPAVTDTPAPTDPAPAPARTGQPIAVWVLAFAAMVSFMGIGLVDPILKSIAANLDATPSEVSLLFTSYLLVTAIAMLITSFVSSRFGGRTTLMAGLVIIIVFTTLAGTSDSVAALVGWRAGWGLGNALFIATALAAIIAVARGGAEKAVTLYEAALGVGISVGPLVGALLGTVNWRAPFFGVAVLMGIALLAISLFLKDKVTVTHRIRPADPLRALGHGGLLVLGIAALLYNGGFFAVLAFTPFTLPYSAFGIGFLFFGWGVLLGLCAVWGAPWMHRRFGLTNAFIITLGVFTAILVALALTVDNHVAVTVLVIACGAPLGVLNTLFTESAMNVSPVPRPVASAGYNFVRFLGAAASPWICGKLGEEVGLSAPFWFGGACVIGGLLMIAVFGRRHLAAINARH</sequence>
<gene>
    <name evidence="8" type="ordered locus">Namu_2998</name>
</gene>
<feature type="transmembrane region" description="Helical" evidence="6">
    <location>
        <begin position="381"/>
        <end position="401"/>
    </location>
</feature>
<dbReference type="PRINTS" id="PR01035">
    <property type="entry name" value="TCRTETA"/>
</dbReference>
<feature type="region of interest" description="Disordered" evidence="5">
    <location>
        <begin position="1"/>
        <end position="26"/>
    </location>
</feature>
<dbReference type="InterPro" id="IPR053200">
    <property type="entry name" value="YfmO-like"/>
</dbReference>
<evidence type="ECO:0000256" key="2">
    <source>
        <dbReference type="ARBA" id="ARBA00022692"/>
    </source>
</evidence>
<feature type="transmembrane region" description="Helical" evidence="6">
    <location>
        <begin position="33"/>
        <end position="52"/>
    </location>
</feature>
<dbReference type="CDD" id="cd17474">
    <property type="entry name" value="MFS_YfmO_like"/>
    <property type="match status" value="1"/>
</dbReference>
<reference evidence="8 9" key="2">
    <citation type="journal article" date="2010" name="Stand. Genomic Sci.">
        <title>Complete genome sequence of Nakamurella multipartita type strain (Y-104).</title>
        <authorList>
            <person name="Tice H."/>
            <person name="Mayilraj S."/>
            <person name="Sims D."/>
            <person name="Lapidus A."/>
            <person name="Nolan M."/>
            <person name="Lucas S."/>
            <person name="Glavina Del Rio T."/>
            <person name="Copeland A."/>
            <person name="Cheng J.F."/>
            <person name="Meincke L."/>
            <person name="Bruce D."/>
            <person name="Goodwin L."/>
            <person name="Pitluck S."/>
            <person name="Ivanova N."/>
            <person name="Mavromatis K."/>
            <person name="Ovchinnikova G."/>
            <person name="Pati A."/>
            <person name="Chen A."/>
            <person name="Palaniappan K."/>
            <person name="Land M."/>
            <person name="Hauser L."/>
            <person name="Chang Y.J."/>
            <person name="Jeffries C.D."/>
            <person name="Detter J.C."/>
            <person name="Brettin T."/>
            <person name="Rohde M."/>
            <person name="Goker M."/>
            <person name="Bristow J."/>
            <person name="Eisen J.A."/>
            <person name="Markowitz V."/>
            <person name="Hugenholtz P."/>
            <person name="Kyrpides N.C."/>
            <person name="Klenk H.P."/>
            <person name="Chen F."/>
        </authorList>
    </citation>
    <scope>NUCLEOTIDE SEQUENCE [LARGE SCALE GENOMIC DNA]</scope>
    <source>
        <strain evidence="9">ATCC 700099 / DSM 44233 / CIP 104796 / JCM 9543 / NBRC 105858 / Y-104</strain>
    </source>
</reference>
<feature type="transmembrane region" description="Helical" evidence="6">
    <location>
        <begin position="188"/>
        <end position="206"/>
    </location>
</feature>
<feature type="transmembrane region" description="Helical" evidence="6">
    <location>
        <begin position="316"/>
        <end position="337"/>
    </location>
</feature>
<evidence type="ECO:0000256" key="1">
    <source>
        <dbReference type="ARBA" id="ARBA00004651"/>
    </source>
</evidence>
<feature type="transmembrane region" description="Helical" evidence="6">
    <location>
        <begin position="163"/>
        <end position="182"/>
    </location>
</feature>
<dbReference type="PANTHER" id="PTHR43683:SF1">
    <property type="entry name" value="MULTIDRUG EFFLUX PROTEIN YFMO"/>
    <property type="match status" value="1"/>
</dbReference>
<name>C8XAT2_NAKMY</name>
<evidence type="ECO:0000313" key="8">
    <source>
        <dbReference type="EMBL" id="ACV79335.1"/>
    </source>
</evidence>
<feature type="transmembrane region" description="Helical" evidence="6">
    <location>
        <begin position="72"/>
        <end position="91"/>
    </location>
</feature>
<evidence type="ECO:0000256" key="3">
    <source>
        <dbReference type="ARBA" id="ARBA00022989"/>
    </source>
</evidence>
<dbReference type="Proteomes" id="UP000002218">
    <property type="component" value="Chromosome"/>
</dbReference>
<feature type="transmembrane region" description="Helical" evidence="6">
    <location>
        <begin position="103"/>
        <end position="125"/>
    </location>
</feature>
<dbReference type="HOGENOM" id="CLU_033995_0_0_11"/>
<dbReference type="GO" id="GO:0005886">
    <property type="term" value="C:plasma membrane"/>
    <property type="evidence" value="ECO:0007669"/>
    <property type="project" value="UniProtKB-SubCell"/>
</dbReference>
<keyword evidence="2 6" id="KW-0812">Transmembrane</keyword>
<evidence type="ECO:0000256" key="6">
    <source>
        <dbReference type="SAM" id="Phobius"/>
    </source>
</evidence>
<dbReference type="SUPFAM" id="SSF103473">
    <property type="entry name" value="MFS general substrate transporter"/>
    <property type="match status" value="1"/>
</dbReference>
<dbReference type="InterPro" id="IPR036259">
    <property type="entry name" value="MFS_trans_sf"/>
</dbReference>